<evidence type="ECO:0000256" key="5">
    <source>
        <dbReference type="ARBA" id="ARBA00023125"/>
    </source>
</evidence>
<dbReference type="Proteomes" id="UP000216052">
    <property type="component" value="Chromosome"/>
</dbReference>
<comment type="function">
    <text evidence="7">Modulates transcription in response to changes in cellular NADH/NAD(+) redox state.</text>
</comment>
<dbReference type="HAMAP" id="MF_01131">
    <property type="entry name" value="Rex"/>
    <property type="match status" value="1"/>
</dbReference>
<proteinExistence type="inferred from homology"/>
<dbReference type="Pfam" id="PF02629">
    <property type="entry name" value="CoA_binding"/>
    <property type="match status" value="1"/>
</dbReference>
<dbReference type="PANTHER" id="PTHR35786">
    <property type="entry name" value="REDOX-SENSING TRANSCRIPTIONAL REPRESSOR REX"/>
    <property type="match status" value="1"/>
</dbReference>
<dbReference type="SUPFAM" id="SSF51735">
    <property type="entry name" value="NAD(P)-binding Rossmann-fold domains"/>
    <property type="match status" value="1"/>
</dbReference>
<dbReference type="Pfam" id="PF06971">
    <property type="entry name" value="Put_DNA-bind_N"/>
    <property type="match status" value="1"/>
</dbReference>
<accession>A0ABZ3IXY4</accession>
<evidence type="ECO:0000256" key="4">
    <source>
        <dbReference type="ARBA" id="ARBA00023027"/>
    </source>
</evidence>
<comment type="caution">
    <text evidence="7">Lacks conserved residue(s) required for the propagation of feature annotation.</text>
</comment>
<dbReference type="NCBIfam" id="NF003996">
    <property type="entry name" value="PRK05472.2-5"/>
    <property type="match status" value="1"/>
</dbReference>
<evidence type="ECO:0000313" key="9">
    <source>
        <dbReference type="EMBL" id="XFO70860.1"/>
    </source>
</evidence>
<evidence type="ECO:0000256" key="1">
    <source>
        <dbReference type="ARBA" id="ARBA00022490"/>
    </source>
</evidence>
<dbReference type="NCBIfam" id="NF003994">
    <property type="entry name" value="PRK05472.2-3"/>
    <property type="match status" value="1"/>
</dbReference>
<keyword evidence="4 7" id="KW-0520">NAD</keyword>
<dbReference type="PANTHER" id="PTHR35786:SF1">
    <property type="entry name" value="REDOX-SENSING TRANSCRIPTIONAL REPRESSOR REX 1"/>
    <property type="match status" value="1"/>
</dbReference>
<sequence>MIKARKEVSKLTIERMAVYYNTLMKMKEEEGVEICASTQLGENTGIASSVIRRDLACFGGFGRKGVGYDVDFLLSWIQEILGYNTEWNVLLVGIDIPVTGIVSYYSFLPPGFKITAVIDLDKNNRGYTFPAYNLAIQPLENLKTVIKKQDIAIGFINVPPKQAQKVVTMMVKAGIRGIANFSSVPVAVPEHVFLSQVNVASCLSQLSYSLRTGIADGYL</sequence>
<dbReference type="Gene3D" id="1.10.10.10">
    <property type="entry name" value="Winged helix-like DNA-binding domain superfamily/Winged helix DNA-binding domain"/>
    <property type="match status" value="1"/>
</dbReference>
<name>A0ABZ3IXY4_SPOA4</name>
<evidence type="ECO:0000256" key="7">
    <source>
        <dbReference type="HAMAP-Rule" id="MF_01131"/>
    </source>
</evidence>
<evidence type="ECO:0000313" key="10">
    <source>
        <dbReference type="Proteomes" id="UP000216052"/>
    </source>
</evidence>
<dbReference type="InterPro" id="IPR003781">
    <property type="entry name" value="CoA-bd"/>
</dbReference>
<dbReference type="SMART" id="SM00881">
    <property type="entry name" value="CoA_binding"/>
    <property type="match status" value="1"/>
</dbReference>
<gene>
    <name evidence="9" type="primary">rex1_1</name>
    <name evidence="7" type="synonym">rex</name>
    <name evidence="9" type="ORF">SPACI_008600</name>
</gene>
<dbReference type="Gene3D" id="3.40.50.720">
    <property type="entry name" value="NAD(P)-binding Rossmann-like Domain"/>
    <property type="match status" value="1"/>
</dbReference>
<dbReference type="InterPro" id="IPR036390">
    <property type="entry name" value="WH_DNA-bd_sf"/>
</dbReference>
<dbReference type="InterPro" id="IPR022876">
    <property type="entry name" value="Tscrpt_rep_Rex"/>
</dbReference>
<dbReference type="InterPro" id="IPR009718">
    <property type="entry name" value="Rex_DNA-bd_C_dom"/>
</dbReference>
<comment type="subcellular location">
    <subcellularLocation>
        <location evidence="7">Cytoplasm</location>
    </subcellularLocation>
</comment>
<evidence type="ECO:0000259" key="8">
    <source>
        <dbReference type="SMART" id="SM00881"/>
    </source>
</evidence>
<dbReference type="EMBL" id="CP155571">
    <property type="protein sequence ID" value="XFO70860.1"/>
    <property type="molecule type" value="Genomic_DNA"/>
</dbReference>
<keyword evidence="6 7" id="KW-0804">Transcription</keyword>
<keyword evidence="5 7" id="KW-0238">DNA-binding</keyword>
<evidence type="ECO:0000256" key="3">
    <source>
        <dbReference type="ARBA" id="ARBA00023015"/>
    </source>
</evidence>
<dbReference type="InterPro" id="IPR036388">
    <property type="entry name" value="WH-like_DNA-bd_sf"/>
</dbReference>
<keyword evidence="10" id="KW-1185">Reference proteome</keyword>
<keyword evidence="1 7" id="KW-0963">Cytoplasm</keyword>
<dbReference type="NCBIfam" id="NF003995">
    <property type="entry name" value="PRK05472.2-4"/>
    <property type="match status" value="1"/>
</dbReference>
<keyword evidence="3 7" id="KW-0805">Transcription regulation</keyword>
<keyword evidence="2 7" id="KW-0678">Repressor</keyword>
<dbReference type="RefSeq" id="WP_169716780.1">
    <property type="nucleotide sequence ID" value="NZ_CP155571.1"/>
</dbReference>
<protein>
    <recommendedName>
        <fullName evidence="7">Redox-sensing transcriptional repressor Rex</fullName>
    </recommendedName>
</protein>
<comment type="subunit">
    <text evidence="7">Homodimer.</text>
</comment>
<evidence type="ECO:0000256" key="6">
    <source>
        <dbReference type="ARBA" id="ARBA00023163"/>
    </source>
</evidence>
<comment type="similarity">
    <text evidence="7">Belongs to the transcriptional regulatory Rex family.</text>
</comment>
<evidence type="ECO:0000256" key="2">
    <source>
        <dbReference type="ARBA" id="ARBA00022491"/>
    </source>
</evidence>
<organism evidence="9 10">
    <name type="scientific">Sporomusa acidovorans (strain ATCC 49682 / DSM 3132 / Mol)</name>
    <dbReference type="NCBI Taxonomy" id="1123286"/>
    <lineage>
        <taxon>Bacteria</taxon>
        <taxon>Bacillati</taxon>
        <taxon>Bacillota</taxon>
        <taxon>Negativicutes</taxon>
        <taxon>Selenomonadales</taxon>
        <taxon>Sporomusaceae</taxon>
        <taxon>Sporomusa</taxon>
    </lineage>
</organism>
<dbReference type="InterPro" id="IPR036291">
    <property type="entry name" value="NAD(P)-bd_dom_sf"/>
</dbReference>
<dbReference type="SUPFAM" id="SSF46785">
    <property type="entry name" value="Winged helix' DNA-binding domain"/>
    <property type="match status" value="1"/>
</dbReference>
<feature type="domain" description="CoA-binding" evidence="8">
    <location>
        <begin position="82"/>
        <end position="185"/>
    </location>
</feature>
<reference evidence="9" key="1">
    <citation type="submission" date="2024-05" db="EMBL/GenBank/DDBJ databases">
        <title>Isolation and characterization of Sporomusa carbonis sp. nov., a carboxydotrophic hydrogenogen in the genus of Sporomusa isolated from a charcoal burning pile.</title>
        <authorList>
            <person name="Boeer T."/>
            <person name="Rosenbaum F."/>
            <person name="Eysell L."/>
            <person name="Mueller V."/>
            <person name="Daniel R."/>
            <person name="Poehlein A."/>
        </authorList>
    </citation>
    <scope>NUCLEOTIDE SEQUENCE [LARGE SCALE GENOMIC DNA]</scope>
    <source>
        <strain evidence="9">DSM 3132</strain>
    </source>
</reference>